<evidence type="ECO:0000256" key="4">
    <source>
        <dbReference type="ARBA" id="ARBA00022891"/>
    </source>
</evidence>
<dbReference type="InterPro" id="IPR011047">
    <property type="entry name" value="Quinoprotein_ADH-like_sf"/>
</dbReference>
<dbReference type="PANTHER" id="PTHR32303">
    <property type="entry name" value="QUINOPROTEIN ALCOHOL DEHYDROGENASE (CYTOCHROME C)"/>
    <property type="match status" value="1"/>
</dbReference>
<reference evidence="9 10" key="1">
    <citation type="submission" date="2020-09" db="EMBL/GenBank/DDBJ databases">
        <title>Roseomonas.</title>
        <authorList>
            <person name="Zhu W."/>
        </authorList>
    </citation>
    <scope>NUCLEOTIDE SEQUENCE [LARGE SCALE GENOMIC DNA]</scope>
    <source>
        <strain evidence="9 10">1311</strain>
    </source>
</reference>
<dbReference type="RefSeq" id="WP_207447688.1">
    <property type="nucleotide sequence ID" value="NZ_CP061094.1"/>
</dbReference>
<evidence type="ECO:0000256" key="1">
    <source>
        <dbReference type="ARBA" id="ARBA00001931"/>
    </source>
</evidence>
<sequence length="604" mass="66639">MRKQFRTALLGAVAGITLSAGAWAQQSQGGATPVTPVPAPSERSGTQQARPARPYNPVTDQRLQSPEPRNWLMYRRTYDGQGFSPLDQINAGNVQDLVPVWTYSTGVLEGHQSPPIVNDGIMFITTPQAQVIALDVKTGDQIWNYKRQLPEDLTQLHPTNRGVALYGDRVYLATVDAYLVALDAKTGTEIWAKKVEDYQKGHYMTLAPLVARGKVMVGGSGGEFGVRGYIAAFDAGTGEEAWRTYTVPGPGEPGHDTWQSGWETGGAPVWLTGHYDPQLNLAYWGTGNAAPWMGDARPGDNLHTSSVLALNPDDGKIRAHHQYHWNDSWDWDEVSAPILMDVERGGRTIPALVHPARNGYLWTLERAPDRIGFLSGVPFVQQDVFASLDPKTGRPTYNQARKPRLEQRVEFCPSLWGGKDWPPAAYSPQTRLVYIPANENLCGSLSGHRMDYVPGQLFLGAGIEDIGMSLRPNAPHIGELQAWDMATNRKVWSHPFPNSQLWGPVLATGGGLVFTGGTNDRMFRAFDAKTGQQLWQIRTNSGVTGVPTSFEVDGTQYIAVQSGWGVDAQRMQEKLFEIDPVRFRRDVPQGGVVWVFALKQRAQQ</sequence>
<evidence type="ECO:0000313" key="9">
    <source>
        <dbReference type="EMBL" id="MBO1075446.1"/>
    </source>
</evidence>
<proteinExistence type="inferred from homology"/>
<evidence type="ECO:0000256" key="5">
    <source>
        <dbReference type="ARBA" id="ARBA00023002"/>
    </source>
</evidence>
<comment type="caution">
    <text evidence="9">The sequence shown here is derived from an EMBL/GenBank/DDBJ whole genome shotgun (WGS) entry which is preliminary data.</text>
</comment>
<feature type="domain" description="Pyrrolo-quinoline quinone repeat" evidence="8">
    <location>
        <begin position="71"/>
        <end position="367"/>
    </location>
</feature>
<dbReference type="EMBL" id="JACTNF010000012">
    <property type="protein sequence ID" value="MBO1075446.1"/>
    <property type="molecule type" value="Genomic_DNA"/>
</dbReference>
<keyword evidence="10" id="KW-1185">Reference proteome</keyword>
<keyword evidence="3" id="KW-0479">Metal-binding</keyword>
<dbReference type="InterPro" id="IPR034119">
    <property type="entry name" value="ADHI"/>
</dbReference>
<gene>
    <name evidence="9" type="ORF">IAI60_12605</name>
</gene>
<evidence type="ECO:0000256" key="2">
    <source>
        <dbReference type="ARBA" id="ARBA00008156"/>
    </source>
</evidence>
<dbReference type="CDD" id="cd10277">
    <property type="entry name" value="PQQ_ADH_I"/>
    <property type="match status" value="1"/>
</dbReference>
<evidence type="ECO:0000256" key="6">
    <source>
        <dbReference type="SAM" id="MobiDB-lite"/>
    </source>
</evidence>
<dbReference type="Proteomes" id="UP001518990">
    <property type="component" value="Unassembled WGS sequence"/>
</dbReference>
<feature type="signal peptide" evidence="7">
    <location>
        <begin position="1"/>
        <end position="24"/>
    </location>
</feature>
<organism evidence="9 10">
    <name type="scientific">Roseomonas marmotae</name>
    <dbReference type="NCBI Taxonomy" id="2768161"/>
    <lineage>
        <taxon>Bacteria</taxon>
        <taxon>Pseudomonadati</taxon>
        <taxon>Pseudomonadota</taxon>
        <taxon>Alphaproteobacteria</taxon>
        <taxon>Acetobacterales</taxon>
        <taxon>Roseomonadaceae</taxon>
        <taxon>Roseomonas</taxon>
    </lineage>
</organism>
<evidence type="ECO:0000259" key="8">
    <source>
        <dbReference type="Pfam" id="PF01011"/>
    </source>
</evidence>
<comment type="cofactor">
    <cofactor evidence="1">
        <name>pyrroloquinoline quinone</name>
        <dbReference type="ChEBI" id="CHEBI:58442"/>
    </cofactor>
</comment>
<protein>
    <submittedName>
        <fullName evidence="9">PQQ-dependent dehydrogenase, methanol/ethanol family</fullName>
        <ecNumber evidence="9">1.1.2.-</ecNumber>
    </submittedName>
</protein>
<feature type="region of interest" description="Disordered" evidence="6">
    <location>
        <begin position="27"/>
        <end position="66"/>
    </location>
</feature>
<feature type="domain" description="Pyrrolo-quinoline quinone repeat" evidence="8">
    <location>
        <begin position="475"/>
        <end position="558"/>
    </location>
</feature>
<dbReference type="SUPFAM" id="SSF50998">
    <property type="entry name" value="Quinoprotein alcohol dehydrogenase-like"/>
    <property type="match status" value="1"/>
</dbReference>
<evidence type="ECO:0000256" key="7">
    <source>
        <dbReference type="SAM" id="SignalP"/>
    </source>
</evidence>
<dbReference type="PANTHER" id="PTHR32303:SF20">
    <property type="entry name" value="QUINOPROTEIN ETHANOL DEHYDROGENASE"/>
    <property type="match status" value="1"/>
</dbReference>
<accession>A0ABS3KD93</accession>
<evidence type="ECO:0000256" key="3">
    <source>
        <dbReference type="ARBA" id="ARBA00022723"/>
    </source>
</evidence>
<dbReference type="Gene3D" id="2.140.10.10">
    <property type="entry name" value="Quinoprotein alcohol dehydrogenase-like superfamily"/>
    <property type="match status" value="1"/>
</dbReference>
<dbReference type="GO" id="GO:0016491">
    <property type="term" value="F:oxidoreductase activity"/>
    <property type="evidence" value="ECO:0007669"/>
    <property type="project" value="UniProtKB-KW"/>
</dbReference>
<dbReference type="EC" id="1.1.2.-" evidence="9"/>
<dbReference type="Pfam" id="PF01011">
    <property type="entry name" value="PQQ"/>
    <property type="match status" value="2"/>
</dbReference>
<dbReference type="SMART" id="SM00564">
    <property type="entry name" value="PQQ"/>
    <property type="match status" value="4"/>
</dbReference>
<keyword evidence="4" id="KW-0634">PQQ</keyword>
<dbReference type="InterPro" id="IPR017512">
    <property type="entry name" value="PQQ_MeOH/EtOH_DH"/>
</dbReference>
<feature type="chain" id="PRO_5047408021" evidence="7">
    <location>
        <begin position="25"/>
        <end position="604"/>
    </location>
</feature>
<name>A0ABS3KD93_9PROT</name>
<dbReference type="InterPro" id="IPR002372">
    <property type="entry name" value="PQQ_rpt_dom"/>
</dbReference>
<keyword evidence="5 9" id="KW-0560">Oxidoreductase</keyword>
<dbReference type="InterPro" id="IPR018391">
    <property type="entry name" value="PQQ_b-propeller_rpt"/>
</dbReference>
<evidence type="ECO:0000313" key="10">
    <source>
        <dbReference type="Proteomes" id="UP001518990"/>
    </source>
</evidence>
<keyword evidence="7" id="KW-0732">Signal</keyword>
<dbReference type="NCBIfam" id="TIGR03075">
    <property type="entry name" value="PQQ_enz_alc_DH"/>
    <property type="match status" value="1"/>
</dbReference>
<comment type="similarity">
    <text evidence="2">Belongs to the bacterial PQQ dehydrogenase family.</text>
</comment>